<dbReference type="InterPro" id="IPR000055">
    <property type="entry name" value="Restrct_endonuc_typeI_TRD"/>
</dbReference>
<dbReference type="PANTHER" id="PTHR30408:SF12">
    <property type="entry name" value="TYPE I RESTRICTION ENZYME MJAVIII SPECIFICITY SUBUNIT"/>
    <property type="match status" value="1"/>
</dbReference>
<evidence type="ECO:0000256" key="1">
    <source>
        <dbReference type="ARBA" id="ARBA00010923"/>
    </source>
</evidence>
<dbReference type="Pfam" id="PF01420">
    <property type="entry name" value="Methylase_S"/>
    <property type="match status" value="1"/>
</dbReference>
<sequence>AKFGVVKIKNIQSKTIDLNNIQFIEEESVNDRAWNFKLTTGDLLIAMTGAQVGKIGIMPKTNDTYLLNQRVGKFYPKEKNQLANQFIYQIVQSSEFQKSVDNIAQGAAQPNISGAGIGQIEIILPPISIIENFEHICQPLMDEIFLLDYKNQNLRQTRDLLLPKLISGKVDVSELNIDIGET</sequence>
<evidence type="ECO:0000256" key="3">
    <source>
        <dbReference type="ARBA" id="ARBA00023125"/>
    </source>
</evidence>
<evidence type="ECO:0000313" key="5">
    <source>
        <dbReference type="EMBL" id="ODS29953.1"/>
    </source>
</evidence>
<dbReference type="Gene3D" id="3.90.220.20">
    <property type="entry name" value="DNA methylase specificity domains"/>
    <property type="match status" value="1"/>
</dbReference>
<keyword evidence="3" id="KW-0238">DNA-binding</keyword>
<evidence type="ECO:0000259" key="4">
    <source>
        <dbReference type="Pfam" id="PF01420"/>
    </source>
</evidence>
<dbReference type="Proteomes" id="UP000094056">
    <property type="component" value="Unassembled WGS sequence"/>
</dbReference>
<dbReference type="GO" id="GO:0003677">
    <property type="term" value="F:DNA binding"/>
    <property type="evidence" value="ECO:0007669"/>
    <property type="project" value="UniProtKB-KW"/>
</dbReference>
<gene>
    <name evidence="5" type="ORF">SCARUB_04941</name>
</gene>
<comment type="similarity">
    <text evidence="1">Belongs to the type-I restriction system S methylase family.</text>
</comment>
<dbReference type="PATRIC" id="fig|1872076.5.peg.5940"/>
<protein>
    <submittedName>
        <fullName evidence="5">Putative restriction endonuclease</fullName>
    </submittedName>
</protein>
<organism evidence="5 6">
    <name type="scientific">Candidatus Scalindua rubra</name>
    <dbReference type="NCBI Taxonomy" id="1872076"/>
    <lineage>
        <taxon>Bacteria</taxon>
        <taxon>Pseudomonadati</taxon>
        <taxon>Planctomycetota</taxon>
        <taxon>Candidatus Brocadiia</taxon>
        <taxon>Candidatus Brocadiales</taxon>
        <taxon>Candidatus Scalinduaceae</taxon>
        <taxon>Candidatus Scalindua</taxon>
    </lineage>
</organism>
<proteinExistence type="inferred from homology"/>
<dbReference type="PANTHER" id="PTHR30408">
    <property type="entry name" value="TYPE-1 RESTRICTION ENZYME ECOKI SPECIFICITY PROTEIN"/>
    <property type="match status" value="1"/>
</dbReference>
<feature type="domain" description="Type I restriction modification DNA specificity" evidence="4">
    <location>
        <begin position="28"/>
        <end position="128"/>
    </location>
</feature>
<name>A0A1E3X2R3_9BACT</name>
<dbReference type="GO" id="GO:0009307">
    <property type="term" value="P:DNA restriction-modification system"/>
    <property type="evidence" value="ECO:0007669"/>
    <property type="project" value="UniProtKB-KW"/>
</dbReference>
<comment type="caution">
    <text evidence="5">The sequence shown here is derived from an EMBL/GenBank/DDBJ whole genome shotgun (WGS) entry which is preliminary data.</text>
</comment>
<feature type="non-terminal residue" evidence="5">
    <location>
        <position position="1"/>
    </location>
</feature>
<accession>A0A1E3X2R3</accession>
<keyword evidence="5" id="KW-0378">Hydrolase</keyword>
<keyword evidence="2" id="KW-0680">Restriction system</keyword>
<reference evidence="5 6" key="1">
    <citation type="submission" date="2016-07" db="EMBL/GenBank/DDBJ databases">
        <title>Draft genome of Scalindua rubra, obtained from a brine-seawater interface in the Red Sea, sheds light on salt adaptation in anammox bacteria.</title>
        <authorList>
            <person name="Speth D.R."/>
            <person name="Lagkouvardos I."/>
            <person name="Wang Y."/>
            <person name="Qian P.-Y."/>
            <person name="Dutilh B.E."/>
            <person name="Jetten M.S."/>
        </authorList>
    </citation>
    <scope>NUCLEOTIDE SEQUENCE [LARGE SCALE GENOMIC DNA]</scope>
    <source>
        <strain evidence="5">BSI-1</strain>
    </source>
</reference>
<dbReference type="EMBL" id="MAYW01000320">
    <property type="protein sequence ID" value="ODS29953.1"/>
    <property type="molecule type" value="Genomic_DNA"/>
</dbReference>
<evidence type="ECO:0000313" key="6">
    <source>
        <dbReference type="Proteomes" id="UP000094056"/>
    </source>
</evidence>
<dbReference type="AlphaFoldDB" id="A0A1E3X2R3"/>
<dbReference type="InterPro" id="IPR044946">
    <property type="entry name" value="Restrct_endonuc_typeI_TRD_sf"/>
</dbReference>
<dbReference type="InterPro" id="IPR052021">
    <property type="entry name" value="Type-I_RS_S_subunit"/>
</dbReference>
<dbReference type="SUPFAM" id="SSF116734">
    <property type="entry name" value="DNA methylase specificity domain"/>
    <property type="match status" value="1"/>
</dbReference>
<keyword evidence="5" id="KW-0540">Nuclease</keyword>
<dbReference type="GO" id="GO:0004519">
    <property type="term" value="F:endonuclease activity"/>
    <property type="evidence" value="ECO:0007669"/>
    <property type="project" value="UniProtKB-KW"/>
</dbReference>
<keyword evidence="5" id="KW-0255">Endonuclease</keyword>
<evidence type="ECO:0000256" key="2">
    <source>
        <dbReference type="ARBA" id="ARBA00022747"/>
    </source>
</evidence>